<organism evidence="1 2">
    <name type="scientific">Brachionus plicatilis</name>
    <name type="common">Marine rotifer</name>
    <name type="synonym">Brachionus muelleri</name>
    <dbReference type="NCBI Taxonomy" id="10195"/>
    <lineage>
        <taxon>Eukaryota</taxon>
        <taxon>Metazoa</taxon>
        <taxon>Spiralia</taxon>
        <taxon>Gnathifera</taxon>
        <taxon>Rotifera</taxon>
        <taxon>Eurotatoria</taxon>
        <taxon>Monogononta</taxon>
        <taxon>Pseudotrocha</taxon>
        <taxon>Ploima</taxon>
        <taxon>Brachionidae</taxon>
        <taxon>Brachionus</taxon>
    </lineage>
</organism>
<evidence type="ECO:0000313" key="2">
    <source>
        <dbReference type="Proteomes" id="UP000276133"/>
    </source>
</evidence>
<dbReference type="Proteomes" id="UP000276133">
    <property type="component" value="Unassembled WGS sequence"/>
</dbReference>
<evidence type="ECO:0000313" key="1">
    <source>
        <dbReference type="EMBL" id="RNA30257.1"/>
    </source>
</evidence>
<accession>A0A3M7S3R6</accession>
<dbReference type="EMBL" id="REGN01002107">
    <property type="protein sequence ID" value="RNA30257.1"/>
    <property type="molecule type" value="Genomic_DNA"/>
</dbReference>
<comment type="caution">
    <text evidence="1">The sequence shown here is derived from an EMBL/GenBank/DDBJ whole genome shotgun (WGS) entry which is preliminary data.</text>
</comment>
<gene>
    <name evidence="1" type="ORF">BpHYR1_038399</name>
</gene>
<name>A0A3M7S3R6_BRAPC</name>
<sequence length="82" mass="9119">MKLSEPNVVTFCGIKNVFLYEISQCRLIGAIYNFCNANANIKYNKTFLAFSFANANRLILEIQPAEFSCSTSSVDPTIPSKS</sequence>
<dbReference type="AlphaFoldDB" id="A0A3M7S3R6"/>
<reference evidence="1 2" key="1">
    <citation type="journal article" date="2018" name="Sci. Rep.">
        <title>Genomic signatures of local adaptation to the degree of environmental predictability in rotifers.</title>
        <authorList>
            <person name="Franch-Gras L."/>
            <person name="Hahn C."/>
            <person name="Garcia-Roger E.M."/>
            <person name="Carmona M.J."/>
            <person name="Serra M."/>
            <person name="Gomez A."/>
        </authorList>
    </citation>
    <scope>NUCLEOTIDE SEQUENCE [LARGE SCALE GENOMIC DNA]</scope>
    <source>
        <strain evidence="1">HYR1</strain>
    </source>
</reference>
<keyword evidence="2" id="KW-1185">Reference proteome</keyword>
<protein>
    <submittedName>
        <fullName evidence="1">Uncharacterized protein</fullName>
    </submittedName>
</protein>
<proteinExistence type="predicted"/>